<dbReference type="RefSeq" id="WP_115312800.1">
    <property type="nucleotide sequence ID" value="NZ_CP066042.1"/>
</dbReference>
<dbReference type="SMART" id="SM00047">
    <property type="entry name" value="LYZ2"/>
    <property type="match status" value="1"/>
</dbReference>
<keyword evidence="2" id="KW-0472">Membrane</keyword>
<dbReference type="Gene3D" id="1.10.530.10">
    <property type="match status" value="1"/>
</dbReference>
<sequence>MFKNTRLRTTTMLIIVILLIFSILFIIFDTNILKNDVNFSFSEAVERQKGEGVINTKEHNGKFIHAEDNEIEKAMSIKHGDNSLKYMDISEKVPMSKKEVNTILKDKGILEPQGHTFIKAQDKYEVNIIYLISHALVETGNGTSELAKGIKEGQQHYYNIFGIGAFDENAVHTGKSYAKQEKWTSPEKAIIGGASFVRYHYFKNNQLTLYQMRWNPQNPGQHQYASDINWVDNIADIMKKYYEGYGIKKEKIRKKYYK</sequence>
<name>A0A380H2D8_9STAP</name>
<dbReference type="Proteomes" id="UP000255425">
    <property type="component" value="Unassembled WGS sequence"/>
</dbReference>
<comment type="similarity">
    <text evidence="1">In the N-terminal section; belongs to the N-acetylmuramoyl-L-alanine amidase 2 family.</text>
</comment>
<dbReference type="EMBL" id="UHDZ01000001">
    <property type="protein sequence ID" value="SUM69238.1"/>
    <property type="molecule type" value="Genomic_DNA"/>
</dbReference>
<dbReference type="InterPro" id="IPR002901">
    <property type="entry name" value="MGlyc_endo_b_GlcNAc-like_dom"/>
</dbReference>
<dbReference type="GeneID" id="63934826"/>
<evidence type="ECO:0000256" key="2">
    <source>
        <dbReference type="SAM" id="Phobius"/>
    </source>
</evidence>
<organism evidence="4 5">
    <name type="scientific">Staphylococcus saccharolyticus</name>
    <dbReference type="NCBI Taxonomy" id="33028"/>
    <lineage>
        <taxon>Bacteria</taxon>
        <taxon>Bacillati</taxon>
        <taxon>Bacillota</taxon>
        <taxon>Bacilli</taxon>
        <taxon>Bacillales</taxon>
        <taxon>Staphylococcaceae</taxon>
        <taxon>Staphylococcus</taxon>
    </lineage>
</organism>
<keyword evidence="2" id="KW-0812">Transmembrane</keyword>
<dbReference type="AlphaFoldDB" id="A0A380H2D8"/>
<dbReference type="Pfam" id="PF01832">
    <property type="entry name" value="Glucosaminidase"/>
    <property type="match status" value="1"/>
</dbReference>
<keyword evidence="2" id="KW-1133">Transmembrane helix</keyword>
<accession>A0A380H2D8</accession>
<proteinExistence type="inferred from homology"/>
<evidence type="ECO:0000256" key="1">
    <source>
        <dbReference type="ARBA" id="ARBA00006088"/>
    </source>
</evidence>
<keyword evidence="5" id="KW-1185">Reference proteome</keyword>
<reference evidence="4 5" key="1">
    <citation type="submission" date="2018-06" db="EMBL/GenBank/DDBJ databases">
        <authorList>
            <consortium name="Pathogen Informatics"/>
            <person name="Doyle S."/>
        </authorList>
    </citation>
    <scope>NUCLEOTIDE SEQUENCE [LARGE SCALE GENOMIC DNA]</scope>
    <source>
        <strain evidence="4 5">NCTC11807</strain>
    </source>
</reference>
<gene>
    <name evidence="4" type="primary">atl_1</name>
    <name evidence="4" type="ORF">NCTC11807_00773</name>
</gene>
<feature type="domain" description="Mannosyl-glycoprotein endo-beta-N-acetylglucosamidase-like" evidence="3">
    <location>
        <begin position="102"/>
        <end position="246"/>
    </location>
</feature>
<feature type="transmembrane region" description="Helical" evidence="2">
    <location>
        <begin position="12"/>
        <end position="33"/>
    </location>
</feature>
<evidence type="ECO:0000313" key="5">
    <source>
        <dbReference type="Proteomes" id="UP000255425"/>
    </source>
</evidence>
<protein>
    <submittedName>
        <fullName evidence="4">Autolysin E</fullName>
    </submittedName>
</protein>
<evidence type="ECO:0000259" key="3">
    <source>
        <dbReference type="SMART" id="SM00047"/>
    </source>
</evidence>
<dbReference type="GO" id="GO:0004040">
    <property type="term" value="F:amidase activity"/>
    <property type="evidence" value="ECO:0007669"/>
    <property type="project" value="InterPro"/>
</dbReference>
<evidence type="ECO:0000313" key="4">
    <source>
        <dbReference type="EMBL" id="SUM69238.1"/>
    </source>
</evidence>